<keyword evidence="7" id="KW-0676">Redox-active center</keyword>
<dbReference type="PANTHER" id="PTHR18929:SF132">
    <property type="entry name" value="PROTEIN DISULFIDE-ISOMERASE A3"/>
    <property type="match status" value="1"/>
</dbReference>
<dbReference type="PROSITE" id="PS00194">
    <property type="entry name" value="THIOREDOXIN_1"/>
    <property type="match status" value="1"/>
</dbReference>
<evidence type="ECO:0000256" key="6">
    <source>
        <dbReference type="ARBA" id="ARBA00023235"/>
    </source>
</evidence>
<dbReference type="GO" id="GO:0006457">
    <property type="term" value="P:protein folding"/>
    <property type="evidence" value="ECO:0007669"/>
    <property type="project" value="TreeGrafter"/>
</dbReference>
<organism evidence="10 11">
    <name type="scientific">Blepharisma stoltei</name>
    <dbReference type="NCBI Taxonomy" id="1481888"/>
    <lineage>
        <taxon>Eukaryota</taxon>
        <taxon>Sar</taxon>
        <taxon>Alveolata</taxon>
        <taxon>Ciliophora</taxon>
        <taxon>Postciliodesmatophora</taxon>
        <taxon>Heterotrichea</taxon>
        <taxon>Heterotrichida</taxon>
        <taxon>Blepharismidae</taxon>
        <taxon>Blepharisma</taxon>
    </lineage>
</organism>
<dbReference type="EC" id="5.3.4.1" evidence="4"/>
<dbReference type="Proteomes" id="UP001162131">
    <property type="component" value="Unassembled WGS sequence"/>
</dbReference>
<evidence type="ECO:0000256" key="7">
    <source>
        <dbReference type="ARBA" id="ARBA00023284"/>
    </source>
</evidence>
<evidence type="ECO:0000259" key="9">
    <source>
        <dbReference type="PROSITE" id="PS51352"/>
    </source>
</evidence>
<dbReference type="SUPFAM" id="SSF52833">
    <property type="entry name" value="Thioredoxin-like"/>
    <property type="match status" value="3"/>
</dbReference>
<dbReference type="PROSITE" id="PS51352">
    <property type="entry name" value="THIOREDOXIN_2"/>
    <property type="match status" value="1"/>
</dbReference>
<dbReference type="EMBL" id="CAJZBQ010000054">
    <property type="protein sequence ID" value="CAG9332255.1"/>
    <property type="molecule type" value="Genomic_DNA"/>
</dbReference>
<keyword evidence="11" id="KW-1185">Reference proteome</keyword>
<dbReference type="InterPro" id="IPR036249">
    <property type="entry name" value="Thioredoxin-like_sf"/>
</dbReference>
<sequence length="542" mass="63006">MVILYFITFLPFVLAGSNCTLPNFSVGDFNITSEQHFKDTMKQEEIFLLGISAKWCTHCCQIEPIYAEVFEALEKLTPKIKFVRIDMSKHNFIKKHIPGTDQLPLLYVIKKGKFYRHEDLMKVENIVSFLDKIYMPVSTINSEDELEAFFEAPRENKNFLRVLGIFYENDDSEDSPLKEYEKTAISLANWIGSKMGILTNKTLIKELKAKGSDVVRCYNCLALKKKDANIKILDLEISQNIKEWITTAGVGIVEELTGYNFQVYKEIALPMLVMFLDKHNVNQDYYINILTKVARDFDEGIKFVWMDGTDPMIKQRKKKLGLVTEILPSMAFNVLDDRILPYKEGQPITESSIRLFVSDFIENRLASKNIADIRPNPELESKYSDTPIVTMDEFEEKVLSEGTDVLLLLYSSYQNEDSLNLAPYFNKVAKRFKELNYPHVKVYRMDTATQTVHKNVKIDHVPIIYLFPAYHKNPPYVQYTNEAKVPPMMFFVEKYVDIKFQLPELPHLSPDQIGPYWEQKAQLSPEKQERVAAHNERRNWDL</sequence>
<evidence type="ECO:0000256" key="5">
    <source>
        <dbReference type="ARBA" id="ARBA00022824"/>
    </source>
</evidence>
<comment type="caution">
    <text evidence="10">The sequence shown here is derived from an EMBL/GenBank/DDBJ whole genome shotgun (WGS) entry which is preliminary data.</text>
</comment>
<dbReference type="InterPro" id="IPR013766">
    <property type="entry name" value="Thioredoxin_domain"/>
</dbReference>
<protein>
    <recommendedName>
        <fullName evidence="4">protein disulfide-isomerase</fullName>
        <ecNumber evidence="4">5.3.4.1</ecNumber>
    </recommendedName>
</protein>
<comment type="subcellular location">
    <subcellularLocation>
        <location evidence="2">Endoplasmic reticulum lumen</location>
    </subcellularLocation>
</comment>
<gene>
    <name evidence="10" type="ORF">BSTOLATCC_MIC55706</name>
</gene>
<dbReference type="GO" id="GO:0003756">
    <property type="term" value="F:protein disulfide isomerase activity"/>
    <property type="evidence" value="ECO:0007669"/>
    <property type="project" value="UniProtKB-EC"/>
</dbReference>
<reference evidence="10" key="1">
    <citation type="submission" date="2021-09" db="EMBL/GenBank/DDBJ databases">
        <authorList>
            <consortium name="AG Swart"/>
            <person name="Singh M."/>
            <person name="Singh A."/>
            <person name="Seah K."/>
            <person name="Emmerich C."/>
        </authorList>
    </citation>
    <scope>NUCLEOTIDE SEQUENCE</scope>
    <source>
        <strain evidence="10">ATCC30299</strain>
    </source>
</reference>
<dbReference type="InterPro" id="IPR017937">
    <property type="entry name" value="Thioredoxin_CS"/>
</dbReference>
<evidence type="ECO:0000256" key="1">
    <source>
        <dbReference type="ARBA" id="ARBA00001182"/>
    </source>
</evidence>
<comment type="similarity">
    <text evidence="3">Belongs to the protein disulfide isomerase family.</text>
</comment>
<proteinExistence type="inferred from homology"/>
<evidence type="ECO:0000313" key="10">
    <source>
        <dbReference type="EMBL" id="CAG9332255.1"/>
    </source>
</evidence>
<name>A0AAU9K1Z2_9CILI</name>
<comment type="catalytic activity">
    <reaction evidence="1">
        <text>Catalyzes the rearrangement of -S-S- bonds in proteins.</text>
        <dbReference type="EC" id="5.3.4.1"/>
    </reaction>
</comment>
<feature type="signal peptide" evidence="8">
    <location>
        <begin position="1"/>
        <end position="15"/>
    </location>
</feature>
<dbReference type="Gene3D" id="3.40.30.10">
    <property type="entry name" value="Glutaredoxin"/>
    <property type="match status" value="4"/>
</dbReference>
<feature type="domain" description="Thioredoxin" evidence="9">
    <location>
        <begin position="15"/>
        <end position="155"/>
    </location>
</feature>
<evidence type="ECO:0000256" key="8">
    <source>
        <dbReference type="SAM" id="SignalP"/>
    </source>
</evidence>
<accession>A0AAU9K1Z2</accession>
<evidence type="ECO:0000256" key="4">
    <source>
        <dbReference type="ARBA" id="ARBA00012723"/>
    </source>
</evidence>
<dbReference type="GO" id="GO:0034976">
    <property type="term" value="P:response to endoplasmic reticulum stress"/>
    <property type="evidence" value="ECO:0007669"/>
    <property type="project" value="TreeGrafter"/>
</dbReference>
<evidence type="ECO:0000256" key="3">
    <source>
        <dbReference type="ARBA" id="ARBA00006347"/>
    </source>
</evidence>
<dbReference type="Pfam" id="PF00085">
    <property type="entry name" value="Thioredoxin"/>
    <property type="match status" value="2"/>
</dbReference>
<keyword evidence="5" id="KW-0256">Endoplasmic reticulum</keyword>
<keyword evidence="8" id="KW-0732">Signal</keyword>
<evidence type="ECO:0000313" key="11">
    <source>
        <dbReference type="Proteomes" id="UP001162131"/>
    </source>
</evidence>
<dbReference type="PANTHER" id="PTHR18929">
    <property type="entry name" value="PROTEIN DISULFIDE ISOMERASE"/>
    <property type="match status" value="1"/>
</dbReference>
<keyword evidence="6" id="KW-0413">Isomerase</keyword>
<feature type="chain" id="PRO_5043807038" description="protein disulfide-isomerase" evidence="8">
    <location>
        <begin position="16"/>
        <end position="542"/>
    </location>
</feature>
<evidence type="ECO:0000256" key="2">
    <source>
        <dbReference type="ARBA" id="ARBA00004319"/>
    </source>
</evidence>
<dbReference type="AlphaFoldDB" id="A0AAU9K1Z2"/>
<dbReference type="GO" id="GO:0005788">
    <property type="term" value="C:endoplasmic reticulum lumen"/>
    <property type="evidence" value="ECO:0007669"/>
    <property type="project" value="UniProtKB-SubCell"/>
</dbReference>
<dbReference type="Pfam" id="PF13848">
    <property type="entry name" value="Thioredoxin_6"/>
    <property type="match status" value="1"/>
</dbReference>